<protein>
    <submittedName>
        <fullName evidence="1">Secreted protein</fullName>
    </submittedName>
</protein>
<comment type="caution">
    <text evidence="1">The sequence shown here is derived from an EMBL/GenBank/DDBJ whole genome shotgun (WGS) entry which is preliminary data.</text>
</comment>
<sequence>MRFLPARKSCLGPLISMKSSSAQGLTCKAKMMRQCWLPVFSKACRRGRLNLCSA</sequence>
<accession>J9GX35</accession>
<gene>
    <name evidence="1" type="ORF">EVA_06636</name>
</gene>
<dbReference type="EMBL" id="AMCI01001529">
    <property type="protein sequence ID" value="EJX05255.1"/>
    <property type="molecule type" value="Genomic_DNA"/>
</dbReference>
<evidence type="ECO:0000313" key="1">
    <source>
        <dbReference type="EMBL" id="EJX05255.1"/>
    </source>
</evidence>
<proteinExistence type="predicted"/>
<name>J9GX35_9ZZZZ</name>
<reference evidence="1" key="1">
    <citation type="journal article" date="2012" name="PLoS ONE">
        <title>Gene sets for utilization of primary and secondary nutrition supplies in the distal gut of endangered iberian lynx.</title>
        <authorList>
            <person name="Alcaide M."/>
            <person name="Messina E."/>
            <person name="Richter M."/>
            <person name="Bargiela R."/>
            <person name="Peplies J."/>
            <person name="Huws S.A."/>
            <person name="Newbold C.J."/>
            <person name="Golyshin P.N."/>
            <person name="Simon M.A."/>
            <person name="Lopez G."/>
            <person name="Yakimov M.M."/>
            <person name="Ferrer M."/>
        </authorList>
    </citation>
    <scope>NUCLEOTIDE SEQUENCE</scope>
</reference>
<dbReference type="AlphaFoldDB" id="J9GX35"/>
<organism evidence="1">
    <name type="scientific">gut metagenome</name>
    <dbReference type="NCBI Taxonomy" id="749906"/>
    <lineage>
        <taxon>unclassified sequences</taxon>
        <taxon>metagenomes</taxon>
        <taxon>organismal metagenomes</taxon>
    </lineage>
</organism>